<protein>
    <recommendedName>
        <fullName evidence="3">Lipoprotein</fullName>
    </recommendedName>
</protein>
<dbReference type="GeneID" id="43163176"/>
<proteinExistence type="predicted"/>
<evidence type="ECO:0008006" key="3">
    <source>
        <dbReference type="Google" id="ProtNLM"/>
    </source>
</evidence>
<reference evidence="1 2" key="1">
    <citation type="submission" date="2023-11" db="EMBL/GenBank/DDBJ databases">
        <title>MicrobeMod: A computational toolkit for identifying prokaryotic methylation and restriction-modification with nanopore sequencing.</title>
        <authorList>
            <person name="Crits-Christoph A."/>
            <person name="Kang S.C."/>
            <person name="Lee H."/>
            <person name="Ostrov N."/>
        </authorList>
    </citation>
    <scope>NUCLEOTIDE SEQUENCE [LARGE SCALE GENOMIC DNA]</scope>
    <source>
        <strain evidence="1 2">ATCC 25935</strain>
    </source>
</reference>
<gene>
    <name evidence="1" type="ORF">SR858_21910</name>
</gene>
<keyword evidence="2" id="KW-1185">Reference proteome</keyword>
<evidence type="ECO:0000313" key="1">
    <source>
        <dbReference type="EMBL" id="WQH03677.1"/>
    </source>
</evidence>
<name>A0ABZ0XWN2_9BURK</name>
<dbReference type="EMBL" id="CP140152">
    <property type="protein sequence ID" value="WQH03677.1"/>
    <property type="molecule type" value="Genomic_DNA"/>
</dbReference>
<dbReference type="PROSITE" id="PS51257">
    <property type="entry name" value="PROKAR_LIPOPROTEIN"/>
    <property type="match status" value="1"/>
</dbReference>
<evidence type="ECO:0000313" key="2">
    <source>
        <dbReference type="Proteomes" id="UP001326110"/>
    </source>
</evidence>
<dbReference type="Proteomes" id="UP001326110">
    <property type="component" value="Chromosome"/>
</dbReference>
<accession>A0ABZ0XWN2</accession>
<organism evidence="1 2">
    <name type="scientific">Duganella zoogloeoides</name>
    <dbReference type="NCBI Taxonomy" id="75659"/>
    <lineage>
        <taxon>Bacteria</taxon>
        <taxon>Pseudomonadati</taxon>
        <taxon>Pseudomonadota</taxon>
        <taxon>Betaproteobacteria</taxon>
        <taxon>Burkholderiales</taxon>
        <taxon>Oxalobacteraceae</taxon>
        <taxon>Telluria group</taxon>
        <taxon>Duganella</taxon>
    </lineage>
</organism>
<sequence length="171" mass="17715">MKKSILRQLIVLPLLTVVMAGLYACGSASGTSRAASTPQPFNTTYVLAQGASAMITPAAQPAASGKAGTLVAPVVRLDRVNDSRCREGAVCVWAGYISYSFSLTRPDGATSNFVLSDSMPNGATSVTQDGLTFTLVGVEPQTVPPKNDIIPDYRVSIRVSNVAAAPAAHSS</sequence>
<dbReference type="RefSeq" id="WP_019921413.1">
    <property type="nucleotide sequence ID" value="NZ_CP140152.1"/>
</dbReference>